<feature type="region of interest" description="Disordered" evidence="1">
    <location>
        <begin position="412"/>
        <end position="556"/>
    </location>
</feature>
<dbReference type="Gene3D" id="1.10.287.110">
    <property type="entry name" value="DnaJ domain"/>
    <property type="match status" value="1"/>
</dbReference>
<sequence length="947" mass="106130">MSPEEEISGVLEHRFPILTSTSAKVAHFPRANARLFTGNYHLRCSVRHVSPCDLTAWSHSLPFADFSICLVLLPMECNKEEAIRTMQIAKKRLLKQDYAGAMEMALKAKKLFPLHNISQLLAVCEVHCSAQLMANGLYNWYKIIQVEPLSDEIVIRKQYHKLALLLHPDKNKIPGAEAAFKLVVEANNILSDRAKQRKHLARSVVQQPSIETHSAHNSSSNFNRENGWRPQQQPEPHRHHGLTFWTECPGCMTRHQYYQNILCHIVCCTHCSRNFIANALPHLNLGHMDGGRNQPQQPEPQGFTFWTECPGCMTRHEYNHNILSLIVCCTHCSRNFVANALPHLNPGHMDGGRNQAQQPEPYRHQGITFWTECPGCMTRHPYYRKFLSRIVCCTQCSKNFIAKALPHLNPGHMDGSLNQPQEFTGLRQPQRSDAYRFTCDQGVGRTTRGITGGVRKPDSNPNPSSMSNLSGPNTNTGQMRGKRVSADTSQNPNPCSKSIPSLDLNQRRGDREGTGGTHAAGTSTSLGSSLHGKADVKFNGTEPGCSRPAKKARVQVKGVRDGISSDNAASINTSASICVEGEVKEHDREKEREKEKQQVELSGLLVKINTDLKPSGSAEDKGATSKKARVEVKGAPDGDGSANAANTTTGSTCVEEEVKEQDRENEREEEQVEPFVLLKENDTVFKPSGSDEDNGSTSAAANVGISMVTCESSQPNADAEYLYELPDAEFYNFGMCRSCNNFQEGDIWALYSDLDTFPKYYGSICKVEHNPLKVHVSWLEACPKSEVERKWLNANFPITCGKFRLTTQNMTFDKPDYFSHMVSVRHHDRGHYYEVLPEAGDVWAIYKNWSAEWTPHDFKISKFDIVEIIENKEESTIVWPLRRVPDYTSVFMQKEVNGTGSRTCRVPASAYILFSHKIPAIRLTDECGGKLEGFWELDPASVPEHIF</sequence>
<evidence type="ECO:0000313" key="4">
    <source>
        <dbReference type="Proteomes" id="UP001210211"/>
    </source>
</evidence>
<dbReference type="PRINTS" id="PR00625">
    <property type="entry name" value="JDOMAIN"/>
</dbReference>
<dbReference type="Pfam" id="PF00226">
    <property type="entry name" value="DnaJ"/>
    <property type="match status" value="1"/>
</dbReference>
<feature type="compositionally biased region" description="Low complexity" evidence="1">
    <location>
        <begin position="517"/>
        <end position="531"/>
    </location>
</feature>
<dbReference type="SMART" id="SM00271">
    <property type="entry name" value="DnaJ"/>
    <property type="match status" value="1"/>
</dbReference>
<organism evidence="3 4">
    <name type="scientific">Rhynchospora tenuis</name>
    <dbReference type="NCBI Taxonomy" id="198213"/>
    <lineage>
        <taxon>Eukaryota</taxon>
        <taxon>Viridiplantae</taxon>
        <taxon>Streptophyta</taxon>
        <taxon>Embryophyta</taxon>
        <taxon>Tracheophyta</taxon>
        <taxon>Spermatophyta</taxon>
        <taxon>Magnoliopsida</taxon>
        <taxon>Liliopsida</taxon>
        <taxon>Poales</taxon>
        <taxon>Cyperaceae</taxon>
        <taxon>Cyperoideae</taxon>
        <taxon>Rhynchosporeae</taxon>
        <taxon>Rhynchospora</taxon>
    </lineage>
</organism>
<feature type="region of interest" description="Disordered" evidence="1">
    <location>
        <begin position="205"/>
        <end position="237"/>
    </location>
</feature>
<dbReference type="PANTHER" id="PTHR47374:SF9">
    <property type="entry name" value="DUF3444 DOMAIN-CONTAINING PROTEIN"/>
    <property type="match status" value="1"/>
</dbReference>
<accession>A0AAD5ZVS3</accession>
<feature type="compositionally biased region" description="Basic and acidic residues" evidence="1">
    <location>
        <begin position="618"/>
        <end position="636"/>
    </location>
</feature>
<dbReference type="SUPFAM" id="SSF46565">
    <property type="entry name" value="Chaperone J-domain"/>
    <property type="match status" value="1"/>
</dbReference>
<gene>
    <name evidence="3" type="ORF">LUZ61_008662</name>
</gene>
<name>A0AAD5ZVS3_9POAL</name>
<keyword evidence="4" id="KW-1185">Reference proteome</keyword>
<feature type="compositionally biased region" description="Low complexity" evidence="1">
    <location>
        <begin position="459"/>
        <end position="473"/>
    </location>
</feature>
<dbReference type="EMBL" id="JAMRDG010000001">
    <property type="protein sequence ID" value="KAJ3704957.1"/>
    <property type="molecule type" value="Genomic_DNA"/>
</dbReference>
<dbReference type="CDD" id="cd06257">
    <property type="entry name" value="DnaJ"/>
    <property type="match status" value="1"/>
</dbReference>
<feature type="compositionally biased region" description="Low complexity" evidence="1">
    <location>
        <begin position="640"/>
        <end position="652"/>
    </location>
</feature>
<dbReference type="InterPro" id="IPR001623">
    <property type="entry name" value="DnaJ_domain"/>
</dbReference>
<evidence type="ECO:0000256" key="1">
    <source>
        <dbReference type="SAM" id="MobiDB-lite"/>
    </source>
</evidence>
<protein>
    <recommendedName>
        <fullName evidence="2">J domain-containing protein</fullName>
    </recommendedName>
</protein>
<reference evidence="3 4" key="1">
    <citation type="journal article" date="2022" name="Cell">
        <title>Repeat-based holocentromeres influence genome architecture and karyotype evolution.</title>
        <authorList>
            <person name="Hofstatter P.G."/>
            <person name="Thangavel G."/>
            <person name="Lux T."/>
            <person name="Neumann P."/>
            <person name="Vondrak T."/>
            <person name="Novak P."/>
            <person name="Zhang M."/>
            <person name="Costa L."/>
            <person name="Castellani M."/>
            <person name="Scott A."/>
            <person name="Toegelov H."/>
            <person name="Fuchs J."/>
            <person name="Mata-Sucre Y."/>
            <person name="Dias Y."/>
            <person name="Vanzela A.L.L."/>
            <person name="Huettel B."/>
            <person name="Almeida C.C.S."/>
            <person name="Simkova H."/>
            <person name="Souza G."/>
            <person name="Pedrosa-Harand A."/>
            <person name="Macas J."/>
            <person name="Mayer K.F.X."/>
            <person name="Houben A."/>
            <person name="Marques A."/>
        </authorList>
    </citation>
    <scope>NUCLEOTIDE SEQUENCE [LARGE SCALE GENOMIC DNA]</scope>
    <source>
        <strain evidence="3">RhyTen1mFocal</strain>
    </source>
</reference>
<proteinExistence type="predicted"/>
<dbReference type="InterPro" id="IPR024593">
    <property type="entry name" value="DUF3444"/>
</dbReference>
<dbReference type="GO" id="GO:0005783">
    <property type="term" value="C:endoplasmic reticulum"/>
    <property type="evidence" value="ECO:0007669"/>
    <property type="project" value="UniProtKB-ARBA"/>
</dbReference>
<feature type="region of interest" description="Disordered" evidence="1">
    <location>
        <begin position="610"/>
        <end position="672"/>
    </location>
</feature>
<evidence type="ECO:0000313" key="3">
    <source>
        <dbReference type="EMBL" id="KAJ3704957.1"/>
    </source>
</evidence>
<feature type="compositionally biased region" description="Polar residues" evidence="1">
    <location>
        <begin position="205"/>
        <end position="234"/>
    </location>
</feature>
<evidence type="ECO:0000259" key="2">
    <source>
        <dbReference type="PROSITE" id="PS50076"/>
    </source>
</evidence>
<dbReference type="Pfam" id="PF11926">
    <property type="entry name" value="DUF3444"/>
    <property type="match status" value="1"/>
</dbReference>
<dbReference type="PROSITE" id="PS50076">
    <property type="entry name" value="DNAJ_2"/>
    <property type="match status" value="1"/>
</dbReference>
<dbReference type="PANTHER" id="PTHR47374">
    <property type="entry name" value="ENDOSOME ANTIGEN-LIKE PROTEIN, PUTATIVE (DUF3444)-RELATED"/>
    <property type="match status" value="1"/>
</dbReference>
<dbReference type="AlphaFoldDB" id="A0AAD5ZVS3"/>
<feature type="compositionally biased region" description="Polar residues" evidence="1">
    <location>
        <begin position="416"/>
        <end position="431"/>
    </location>
</feature>
<dbReference type="InterPro" id="IPR036869">
    <property type="entry name" value="J_dom_sf"/>
</dbReference>
<comment type="caution">
    <text evidence="3">The sequence shown here is derived from an EMBL/GenBank/DDBJ whole genome shotgun (WGS) entry which is preliminary data.</text>
</comment>
<dbReference type="Proteomes" id="UP001210211">
    <property type="component" value="Unassembled WGS sequence"/>
</dbReference>
<feature type="compositionally biased region" description="Polar residues" evidence="1">
    <location>
        <begin position="486"/>
        <end position="499"/>
    </location>
</feature>
<feature type="domain" description="J" evidence="2">
    <location>
        <begin position="139"/>
        <end position="204"/>
    </location>
</feature>